<gene>
    <name evidence="3" type="ORF">ACFOW9_00440</name>
</gene>
<dbReference type="SUPFAM" id="SSF54637">
    <property type="entry name" value="Thioesterase/thiol ester dehydrase-isomerase"/>
    <property type="match status" value="1"/>
</dbReference>
<dbReference type="Proteomes" id="UP001595773">
    <property type="component" value="Unassembled WGS sequence"/>
</dbReference>
<organism evidence="3 4">
    <name type="scientific">Arthrobacter cryoconiti</name>
    <dbReference type="NCBI Taxonomy" id="748907"/>
    <lineage>
        <taxon>Bacteria</taxon>
        <taxon>Bacillati</taxon>
        <taxon>Actinomycetota</taxon>
        <taxon>Actinomycetes</taxon>
        <taxon>Micrococcales</taxon>
        <taxon>Micrococcaceae</taxon>
        <taxon>Arthrobacter</taxon>
    </lineage>
</organism>
<dbReference type="Gene3D" id="3.10.129.10">
    <property type="entry name" value="Hotdog Thioesterase"/>
    <property type="match status" value="1"/>
</dbReference>
<dbReference type="InterPro" id="IPR029069">
    <property type="entry name" value="HotDog_dom_sf"/>
</dbReference>
<comment type="caution">
    <text evidence="3">The sequence shown here is derived from an EMBL/GenBank/DDBJ whole genome shotgun (WGS) entry which is preliminary data.</text>
</comment>
<keyword evidence="4" id="KW-1185">Reference proteome</keyword>
<dbReference type="EMBL" id="JBHSCQ010000002">
    <property type="protein sequence ID" value="MFC4264065.1"/>
    <property type="molecule type" value="Genomic_DNA"/>
</dbReference>
<feature type="domain" description="MaoC-like" evidence="2">
    <location>
        <begin position="15"/>
        <end position="74"/>
    </location>
</feature>
<name>A0ABV8QUY6_9MICC</name>
<comment type="similarity">
    <text evidence="1">Belongs to the enoyl-CoA hydratase/isomerase family.</text>
</comment>
<evidence type="ECO:0000313" key="3">
    <source>
        <dbReference type="EMBL" id="MFC4264065.1"/>
    </source>
</evidence>
<sequence length="82" mass="8912">MTPKLSRLAAEHLPVGQSVDLGSHSVSEAEIIRFASEWDSQYFHTDPETAHESHFGGLIASGLHTLSIFQRLSVLGVLNVKG</sequence>
<dbReference type="InterPro" id="IPR002539">
    <property type="entry name" value="MaoC-like_dom"/>
</dbReference>
<dbReference type="RefSeq" id="WP_230068610.1">
    <property type="nucleotide sequence ID" value="NZ_BAABLL010000013.1"/>
</dbReference>
<reference evidence="4" key="1">
    <citation type="journal article" date="2019" name="Int. J. Syst. Evol. Microbiol.">
        <title>The Global Catalogue of Microorganisms (GCM) 10K type strain sequencing project: providing services to taxonomists for standard genome sequencing and annotation.</title>
        <authorList>
            <consortium name="The Broad Institute Genomics Platform"/>
            <consortium name="The Broad Institute Genome Sequencing Center for Infectious Disease"/>
            <person name="Wu L."/>
            <person name="Ma J."/>
        </authorList>
    </citation>
    <scope>NUCLEOTIDE SEQUENCE [LARGE SCALE GENOMIC DNA]</scope>
    <source>
        <strain evidence="4">CGMCC 1.10698</strain>
    </source>
</reference>
<evidence type="ECO:0000256" key="1">
    <source>
        <dbReference type="ARBA" id="ARBA00005254"/>
    </source>
</evidence>
<protein>
    <submittedName>
        <fullName evidence="3">MaoC/PaaZ C-terminal domain-containing protein</fullName>
    </submittedName>
</protein>
<accession>A0ABV8QUY6</accession>
<evidence type="ECO:0000259" key="2">
    <source>
        <dbReference type="Pfam" id="PF01575"/>
    </source>
</evidence>
<evidence type="ECO:0000313" key="4">
    <source>
        <dbReference type="Proteomes" id="UP001595773"/>
    </source>
</evidence>
<proteinExistence type="inferred from homology"/>
<dbReference type="Pfam" id="PF01575">
    <property type="entry name" value="MaoC_dehydratas"/>
    <property type="match status" value="1"/>
</dbReference>